<dbReference type="GeneID" id="93936667"/>
<reference evidence="7 8" key="1">
    <citation type="submission" date="2017-10" db="EMBL/GenBank/DDBJ databases">
        <title>Whole-genome sequence of three Streptococcus macedonicus strains isolated from Italian cheeses of the Veneto region.</title>
        <authorList>
            <person name="Treu L."/>
            <person name="De Diego-Diaz B."/>
            <person name="Papadimitriou K."/>
            <person name="Tsakalidou E."/>
            <person name="Corich V."/>
            <person name="Giacomini A."/>
        </authorList>
    </citation>
    <scope>NUCLEOTIDE SEQUENCE [LARGE SCALE GENOMIC DNA]</scope>
    <source>
        <strain evidence="6 7">19AS</strain>
        <strain evidence="5 8">27MV</strain>
    </source>
</reference>
<dbReference type="PANTHER" id="PTHR32419">
    <property type="entry name" value="GLUTATHIONYL-HYDROQUINONE REDUCTASE"/>
    <property type="match status" value="1"/>
</dbReference>
<dbReference type="SFLD" id="SFLDG01148">
    <property type="entry name" value="Xi_(cytGST)"/>
    <property type="match status" value="1"/>
</dbReference>
<evidence type="ECO:0000259" key="4">
    <source>
        <dbReference type="PROSITE" id="PS50405"/>
    </source>
</evidence>
<proteinExistence type="predicted"/>
<dbReference type="PROSITE" id="PS50405">
    <property type="entry name" value="GST_CTER"/>
    <property type="match status" value="1"/>
</dbReference>
<gene>
    <name evidence="6" type="ORF">CS009_00610</name>
    <name evidence="5" type="ORF">CS010_01345</name>
</gene>
<dbReference type="SFLD" id="SFLDS00019">
    <property type="entry name" value="Glutathione_Transferase_(cytos"/>
    <property type="match status" value="1"/>
</dbReference>
<dbReference type="PIRSF" id="PIRSF015753">
    <property type="entry name" value="GST"/>
    <property type="match status" value="1"/>
</dbReference>
<dbReference type="InterPro" id="IPR047047">
    <property type="entry name" value="GST_Omega-like_C"/>
</dbReference>
<dbReference type="InterPro" id="IPR036282">
    <property type="entry name" value="Glutathione-S-Trfase_C_sf"/>
</dbReference>
<dbReference type="GO" id="GO:0005737">
    <property type="term" value="C:cytoplasm"/>
    <property type="evidence" value="ECO:0007669"/>
    <property type="project" value="TreeGrafter"/>
</dbReference>
<dbReference type="SUPFAM" id="SSF52833">
    <property type="entry name" value="Thioredoxin-like"/>
    <property type="match status" value="1"/>
</dbReference>
<protein>
    <submittedName>
        <fullName evidence="5">Glutathione-dependent reductase</fullName>
    </submittedName>
</protein>
<dbReference type="InterPro" id="IPR010987">
    <property type="entry name" value="Glutathione-S-Trfase_C-like"/>
</dbReference>
<dbReference type="SFLD" id="SFLDG01206">
    <property type="entry name" value="Xi.1"/>
    <property type="match status" value="1"/>
</dbReference>
<evidence type="ECO:0000313" key="6">
    <source>
        <dbReference type="EMBL" id="PHV58905.1"/>
    </source>
</evidence>
<dbReference type="Proteomes" id="UP000221763">
    <property type="component" value="Unassembled WGS sequence"/>
</dbReference>
<dbReference type="Gene3D" id="3.40.30.10">
    <property type="entry name" value="Glutaredoxin"/>
    <property type="match status" value="1"/>
</dbReference>
<dbReference type="GO" id="GO:0004364">
    <property type="term" value="F:glutathione transferase activity"/>
    <property type="evidence" value="ECO:0007669"/>
    <property type="project" value="InterPro"/>
</dbReference>
<dbReference type="EMBL" id="PEBM01000012">
    <property type="protein sequence ID" value="PHV58674.1"/>
    <property type="molecule type" value="Genomic_DNA"/>
</dbReference>
<name>A0A2G3NZD2_STRMC</name>
<dbReference type="Proteomes" id="UP000222913">
    <property type="component" value="Unassembled WGS sequence"/>
</dbReference>
<feature type="site" description="Lowers pKa of active site Cys" evidence="3">
    <location>
        <position position="285"/>
    </location>
</feature>
<evidence type="ECO:0000256" key="2">
    <source>
        <dbReference type="PIRSR" id="PIRSR015753-2"/>
    </source>
</evidence>
<comment type="caution">
    <text evidence="5">The sequence shown here is derived from an EMBL/GenBank/DDBJ whole genome shotgun (WGS) entry which is preliminary data.</text>
</comment>
<feature type="domain" description="GST C-terminal" evidence="4">
    <location>
        <begin position="161"/>
        <end position="285"/>
    </location>
</feature>
<evidence type="ECO:0000256" key="1">
    <source>
        <dbReference type="PIRSR" id="PIRSR015753-1"/>
    </source>
</evidence>
<dbReference type="EMBL" id="PEBN01000003">
    <property type="protein sequence ID" value="PHV58905.1"/>
    <property type="molecule type" value="Genomic_DNA"/>
</dbReference>
<feature type="active site" description="Proton donor/acceptor" evidence="1">
    <location>
        <position position="184"/>
    </location>
</feature>
<dbReference type="InterPro" id="IPR036249">
    <property type="entry name" value="Thioredoxin-like_sf"/>
</dbReference>
<dbReference type="PANTHER" id="PTHR32419:SF6">
    <property type="entry name" value="GLUTATHIONE S-TRANSFERASE OMEGA-LIKE 1-RELATED"/>
    <property type="match status" value="1"/>
</dbReference>
<dbReference type="AlphaFoldDB" id="A0A2G3NZD2"/>
<dbReference type="Gene3D" id="1.20.1050.10">
    <property type="match status" value="1"/>
</dbReference>
<evidence type="ECO:0000313" key="7">
    <source>
        <dbReference type="Proteomes" id="UP000221763"/>
    </source>
</evidence>
<evidence type="ECO:0000256" key="3">
    <source>
        <dbReference type="PIRSR" id="PIRSR015753-3"/>
    </source>
</evidence>
<accession>A0A2G3NZD2</accession>
<organism evidence="5 8">
    <name type="scientific">Streptococcus macedonicus</name>
    <name type="common">Streptococcus gallolyticus macedonicus</name>
    <dbReference type="NCBI Taxonomy" id="59310"/>
    <lineage>
        <taxon>Bacteria</taxon>
        <taxon>Bacillati</taxon>
        <taxon>Bacillota</taxon>
        <taxon>Bacilli</taxon>
        <taxon>Lactobacillales</taxon>
        <taxon>Streptococcaceae</taxon>
        <taxon>Streptococcus</taxon>
    </lineage>
</organism>
<evidence type="ECO:0000313" key="8">
    <source>
        <dbReference type="Proteomes" id="UP000222913"/>
    </source>
</evidence>
<feature type="site" description="Lowers pKa of active site Cys" evidence="3">
    <location>
        <position position="242"/>
    </location>
</feature>
<feature type="active site" description="Nucleophile" evidence="1">
    <location>
        <position position="49"/>
    </location>
</feature>
<feature type="binding site" evidence="2">
    <location>
        <begin position="118"/>
        <end position="121"/>
    </location>
    <ligand>
        <name>glutathione</name>
        <dbReference type="ChEBI" id="CHEBI:57925"/>
    </ligand>
</feature>
<dbReference type="InterPro" id="IPR016639">
    <property type="entry name" value="GST_Omega/GSH"/>
</dbReference>
<dbReference type="InterPro" id="IPR040079">
    <property type="entry name" value="Glutathione_S-Trfase"/>
</dbReference>
<evidence type="ECO:0000313" key="5">
    <source>
        <dbReference type="EMBL" id="PHV58674.1"/>
    </source>
</evidence>
<sequence>MTTKFVSKEVDDSGHFKRQKTRFTIPFGKEEGQLPVEKNRYRLIVSYACPWAHRQLIALKLLGLENVISVGVVNPIRPVGVNRTDWEFSLDENNTDPVLGVRYLSELYLKTDSAYQGRFTVPAVVDLQTEEVVNNDFYNLLKIWEMDWTQFHSTEAPDLYPEELRADIDALNEIIFHDINNGVYKAGFATSQKAYEEAYDNLFQRLDELEERLAHSRYLFGERLTDSDIRLYVSLVRFDIAYYNGFRCNRNRLIDFTNLWGYARDLYQQEAFKETTNFDHIKKHYHLSAVDNPHQILPKGPYLSIWDLPHDRASRHYI</sequence>
<feature type="binding site" evidence="2">
    <location>
        <position position="86"/>
    </location>
    <ligand>
        <name>glutathione</name>
        <dbReference type="ChEBI" id="CHEBI:57925"/>
    </ligand>
</feature>
<dbReference type="CDD" id="cd03190">
    <property type="entry name" value="GST_C_Omega_like"/>
    <property type="match status" value="1"/>
</dbReference>
<dbReference type="RefSeq" id="WP_039670876.1">
    <property type="nucleotide sequence ID" value="NZ_CP119172.1"/>
</dbReference>
<dbReference type="Pfam" id="PF13410">
    <property type="entry name" value="GST_C_2"/>
    <property type="match status" value="1"/>
</dbReference>
<dbReference type="SUPFAM" id="SSF47616">
    <property type="entry name" value="GST C-terminal domain-like"/>
    <property type="match status" value="1"/>
</dbReference>